<dbReference type="RefSeq" id="WP_024952171.1">
    <property type="nucleotide sequence ID" value="NZ_CAWOWR010000087.1"/>
</dbReference>
<feature type="transmembrane region" description="Helical" evidence="2">
    <location>
        <begin position="157"/>
        <end position="178"/>
    </location>
</feature>
<dbReference type="EMBL" id="VNFH01000003">
    <property type="protein sequence ID" value="TVU72104.1"/>
    <property type="molecule type" value="Genomic_DNA"/>
</dbReference>
<sequence>MGAMGNIGLQLTTILLQLFVYILMLRFLLQLSRADFYNPVTQSVVKATNPLVAPLQGILRPMGRFDIATLAAAFIVVCLVLVAIGALFGGGMLPVSFIALTALGTILDSIINIYFFALIAMIILSWVSPKANHPGAILVHQLVDPIMKPVRKVIPSIGMLDLSPIFVFIALNLLGSLVSQTLPSLGMLRSAFG</sequence>
<evidence type="ECO:0000313" key="4">
    <source>
        <dbReference type="Proteomes" id="UP000319941"/>
    </source>
</evidence>
<reference evidence="3 4" key="1">
    <citation type="submission" date="2019-07" db="EMBL/GenBank/DDBJ databases">
        <title>Diversity of Bacteria from Kongsfjorden, Arctic.</title>
        <authorList>
            <person name="Yu Y."/>
        </authorList>
    </citation>
    <scope>NUCLEOTIDE SEQUENCE [LARGE SCALE GENOMIC DNA]</scope>
    <source>
        <strain evidence="3 4">SM1923</strain>
    </source>
</reference>
<keyword evidence="2" id="KW-0812">Transmembrane</keyword>
<organism evidence="3 4">
    <name type="scientific">Cobetia crustatorum</name>
    <dbReference type="NCBI Taxonomy" id="553385"/>
    <lineage>
        <taxon>Bacteria</taxon>
        <taxon>Pseudomonadati</taxon>
        <taxon>Pseudomonadota</taxon>
        <taxon>Gammaproteobacteria</taxon>
        <taxon>Oceanospirillales</taxon>
        <taxon>Halomonadaceae</taxon>
        <taxon>Cobetia</taxon>
    </lineage>
</organism>
<feature type="transmembrane region" description="Helical" evidence="2">
    <location>
        <begin position="67"/>
        <end position="89"/>
    </location>
</feature>
<proteinExistence type="inferred from homology"/>
<evidence type="ECO:0000256" key="1">
    <source>
        <dbReference type="ARBA" id="ARBA00010894"/>
    </source>
</evidence>
<dbReference type="STRING" id="553385.GCA_000591415_02108"/>
<keyword evidence="2" id="KW-1133">Transmembrane helix</keyword>
<feature type="transmembrane region" description="Helical" evidence="2">
    <location>
        <begin position="6"/>
        <end position="29"/>
    </location>
</feature>
<feature type="transmembrane region" description="Helical" evidence="2">
    <location>
        <begin position="95"/>
        <end position="124"/>
    </location>
</feature>
<name>A0A558HSM3_9GAMM</name>
<dbReference type="GO" id="GO:0016020">
    <property type="term" value="C:membrane"/>
    <property type="evidence" value="ECO:0007669"/>
    <property type="project" value="InterPro"/>
</dbReference>
<dbReference type="OrthoDB" id="9806665at2"/>
<dbReference type="AlphaFoldDB" id="A0A558HSM3"/>
<accession>A0A558HSM3</accession>
<dbReference type="InterPro" id="IPR003425">
    <property type="entry name" value="CCB3/YggT"/>
</dbReference>
<dbReference type="PANTHER" id="PTHR33219:SF14">
    <property type="entry name" value="PROTEIN COFACTOR ASSEMBLY OF COMPLEX C SUBUNIT B CCB3, CHLOROPLASTIC-RELATED"/>
    <property type="match status" value="1"/>
</dbReference>
<dbReference type="PANTHER" id="PTHR33219">
    <property type="entry name" value="YLMG HOMOLOG PROTEIN 2, CHLOROPLASTIC"/>
    <property type="match status" value="1"/>
</dbReference>
<dbReference type="Pfam" id="PF02325">
    <property type="entry name" value="CCB3_YggT"/>
    <property type="match status" value="2"/>
</dbReference>
<keyword evidence="4" id="KW-1185">Reference proteome</keyword>
<comment type="caution">
    <text evidence="3">The sequence shown here is derived from an EMBL/GenBank/DDBJ whole genome shotgun (WGS) entry which is preliminary data.</text>
</comment>
<gene>
    <name evidence="3" type="ORF">FQP86_06220</name>
</gene>
<evidence type="ECO:0000256" key="2">
    <source>
        <dbReference type="SAM" id="Phobius"/>
    </source>
</evidence>
<keyword evidence="2" id="KW-0472">Membrane</keyword>
<dbReference type="Proteomes" id="UP000319941">
    <property type="component" value="Unassembled WGS sequence"/>
</dbReference>
<protein>
    <submittedName>
        <fullName evidence="3">YggT family protein</fullName>
    </submittedName>
</protein>
<evidence type="ECO:0000313" key="3">
    <source>
        <dbReference type="EMBL" id="TVU72104.1"/>
    </source>
</evidence>
<comment type="similarity">
    <text evidence="1">Belongs to the YggT family.</text>
</comment>